<proteinExistence type="predicted"/>
<dbReference type="InterPro" id="IPR007848">
    <property type="entry name" value="Small_mtfrase_dom"/>
</dbReference>
<comment type="caution">
    <text evidence="5">The sequence shown here is derived from an EMBL/GenBank/DDBJ whole genome shotgun (WGS) entry which is preliminary data.</text>
</comment>
<evidence type="ECO:0000256" key="1">
    <source>
        <dbReference type="ARBA" id="ARBA00022603"/>
    </source>
</evidence>
<dbReference type="SUPFAM" id="SSF53335">
    <property type="entry name" value="S-adenosyl-L-methionine-dependent methyltransferases"/>
    <property type="match status" value="1"/>
</dbReference>
<dbReference type="PANTHER" id="PTHR47087">
    <property type="entry name" value="METHIONINE S-METHYLTRANSFERASE"/>
    <property type="match status" value="1"/>
</dbReference>
<keyword evidence="5" id="KW-0032">Aminotransferase</keyword>
<dbReference type="InterPro" id="IPR015421">
    <property type="entry name" value="PyrdxlP-dep_Trfase_major"/>
</dbReference>
<dbReference type="InterPro" id="IPR015424">
    <property type="entry name" value="PyrdxlP-dep_Trfase"/>
</dbReference>
<evidence type="ECO:0000313" key="6">
    <source>
        <dbReference type="Proteomes" id="UP000315439"/>
    </source>
</evidence>
<dbReference type="SUPFAM" id="SSF53383">
    <property type="entry name" value="PLP-dependent transferases"/>
    <property type="match status" value="2"/>
</dbReference>
<dbReference type="OrthoDB" id="529208at2"/>
<evidence type="ECO:0000256" key="2">
    <source>
        <dbReference type="ARBA" id="ARBA00022691"/>
    </source>
</evidence>
<dbReference type="GO" id="GO:0030170">
    <property type="term" value="F:pyridoxal phosphate binding"/>
    <property type="evidence" value="ECO:0007669"/>
    <property type="project" value="InterPro"/>
</dbReference>
<dbReference type="Pfam" id="PF00155">
    <property type="entry name" value="Aminotran_1_2"/>
    <property type="match status" value="1"/>
</dbReference>
<dbReference type="AlphaFoldDB" id="A0A545U7D8"/>
<dbReference type="Gene3D" id="3.40.640.10">
    <property type="entry name" value="Type I PLP-dependent aspartate aminotransferase-like (Major domain)"/>
    <property type="match status" value="2"/>
</dbReference>
<dbReference type="InterPro" id="IPR015422">
    <property type="entry name" value="PyrdxlP-dep_Trfase_small"/>
</dbReference>
<dbReference type="PANTHER" id="PTHR47087:SF1">
    <property type="entry name" value="METHIONINE S-METHYLTRANSFERASE"/>
    <property type="match status" value="1"/>
</dbReference>
<feature type="domain" description="Methyltransferase small" evidence="4">
    <location>
        <begin position="109"/>
        <end position="159"/>
    </location>
</feature>
<keyword evidence="5" id="KW-0808">Transferase</keyword>
<dbReference type="CDD" id="cd02440">
    <property type="entry name" value="AdoMet_MTases"/>
    <property type="match status" value="1"/>
</dbReference>
<sequence length="1058" mass="120419">MTNEKVTGFVKQCQQSSNHAYEAFKTLLSQLESKETRLEAYLFFKQLYQFYDSAPPADCHFQFIRQNILDQSDETVSLKLLQFPSTFLPEAWSFTFYEGLIRYPANEYQERNVVELGCGIGWITIALALRYSPQNITGLDINPKAIVCAKLNLFLNAFNDDDQTLKILANGKSLLDCVYFFESNLFSYFNQSKTHPFEDSRLEIDRIIGCIPQVLNPEPEVMEDLIAETASDDYLYSLSNYFAKQGFIEDQFGLGLIASAVEQSIPLLRSTGKLILNLGGRPGRAVLERLMRRRGFKVRRVWQTQVEQAADTEIDMLVDIEKSTGHRFEFYMSPNSDMTIDARTALEYARAGGKIYHSVDVYEAEMLFPDQVKSIFESVDLVGGKALRSAIDLTYENFDDAEERYSFLAFLARHLQRTQHFPYGDTAGLNYFRQQLAEYFCYYLKVNVTEQQLVITPGRSELITSLLTNYRPKLTLVARELIHLIEKGFDEQSTQIIEAPSKVEFLIELVDKLKPQLIITQLDVHEVQSSQLVRQLIECAQQNNVFLLVDLTNNIDLSSQPQINGVYRYLSEHPLPSNLIIMAALINNRVYKNYSLNITLTSNQQLVKDVVDAAELTYSRTPILKQLYYAHLLEELLYFQRTRSTSKQEAAFVSESNTRLSIPLCLPAQNAFNHPAIQGNHLAFDHRTIRLDYGENELPAPTILKEKLFESYLVRRCSVEESNPEEPLRELMEFRFGIPLTFYSEMLFGNGVAPIFSSLLNLCTQEKKSLVIPSGSYGYFMAAAQYKDVDIGCLHTGEENQFKINAESLDEYLSTRVGCWLFLNAPVVNPVGAVYSQAELNDLLSIALKYDVTVILDSVFSGLEFNENSNWNLSDCIYQFVNSKRAKLVFIGGISKEYAAGGLRFGYCWSTSKPLIADLKSLLPHSPHFTLGYTVRKIIEAQLSGESSLQDHLLRQRKELESRAHRLSQLLTQKGWKVIQPSGGLFLVAKPQAFIDKYEIPPIDAADQVTSQLFKLKNLVINNSTWTGLPGYCRFVLSCSDGDFEEAVKRLSEFDFLG</sequence>
<dbReference type="EMBL" id="VIKS01000012">
    <property type="protein sequence ID" value="TQV85382.1"/>
    <property type="molecule type" value="Genomic_DNA"/>
</dbReference>
<name>A0A545U7D8_9GAMM</name>
<dbReference type="CDD" id="cd00609">
    <property type="entry name" value="AAT_like"/>
    <property type="match status" value="1"/>
</dbReference>
<evidence type="ECO:0000313" key="5">
    <source>
        <dbReference type="EMBL" id="TQV85382.1"/>
    </source>
</evidence>
<dbReference type="GO" id="GO:0008483">
    <property type="term" value="F:transaminase activity"/>
    <property type="evidence" value="ECO:0007669"/>
    <property type="project" value="UniProtKB-KW"/>
</dbReference>
<keyword evidence="1" id="KW-0489">Methyltransferase</keyword>
<dbReference type="GO" id="GO:0032259">
    <property type="term" value="P:methylation"/>
    <property type="evidence" value="ECO:0007669"/>
    <property type="project" value="UniProtKB-KW"/>
</dbReference>
<dbReference type="Gene3D" id="3.40.50.150">
    <property type="entry name" value="Vaccinia Virus protein VP39"/>
    <property type="match status" value="1"/>
</dbReference>
<dbReference type="Gene3D" id="3.90.1150.10">
    <property type="entry name" value="Aspartate Aminotransferase, domain 1"/>
    <property type="match status" value="1"/>
</dbReference>
<dbReference type="Pfam" id="PF05175">
    <property type="entry name" value="MTS"/>
    <property type="match status" value="1"/>
</dbReference>
<feature type="domain" description="Aminotransferase class I/classII large" evidence="3">
    <location>
        <begin position="730"/>
        <end position="1051"/>
    </location>
</feature>
<dbReference type="Proteomes" id="UP000315439">
    <property type="component" value="Unassembled WGS sequence"/>
</dbReference>
<keyword evidence="6" id="KW-1185">Reference proteome</keyword>
<evidence type="ECO:0000259" key="3">
    <source>
        <dbReference type="Pfam" id="PF00155"/>
    </source>
</evidence>
<dbReference type="RefSeq" id="WP_142933059.1">
    <property type="nucleotide sequence ID" value="NZ_ML660168.1"/>
</dbReference>
<evidence type="ECO:0000259" key="4">
    <source>
        <dbReference type="Pfam" id="PF05175"/>
    </source>
</evidence>
<gene>
    <name evidence="5" type="ORF">FLL46_19645</name>
</gene>
<reference evidence="5 6" key="1">
    <citation type="submission" date="2019-07" db="EMBL/GenBank/DDBJ databases">
        <title>Draft genome for Aliikangiella sp. M105.</title>
        <authorList>
            <person name="Wang G."/>
        </authorList>
    </citation>
    <scope>NUCLEOTIDE SEQUENCE [LARGE SCALE GENOMIC DNA]</scope>
    <source>
        <strain evidence="5 6">M105</strain>
    </source>
</reference>
<dbReference type="InterPro" id="IPR004839">
    <property type="entry name" value="Aminotransferase_I/II_large"/>
</dbReference>
<dbReference type="GO" id="GO:0008168">
    <property type="term" value="F:methyltransferase activity"/>
    <property type="evidence" value="ECO:0007669"/>
    <property type="project" value="UniProtKB-KW"/>
</dbReference>
<protein>
    <submittedName>
        <fullName evidence="5">Aminotransferase class I/II-fold pyridoxal phosphate-dependent enzyme</fullName>
    </submittedName>
</protein>
<accession>A0A545U7D8</accession>
<keyword evidence="2" id="KW-0949">S-adenosyl-L-methionine</keyword>
<organism evidence="5 6">
    <name type="scientific">Aliikangiella coralliicola</name>
    <dbReference type="NCBI Taxonomy" id="2592383"/>
    <lineage>
        <taxon>Bacteria</taxon>
        <taxon>Pseudomonadati</taxon>
        <taxon>Pseudomonadota</taxon>
        <taxon>Gammaproteobacteria</taxon>
        <taxon>Oceanospirillales</taxon>
        <taxon>Pleioneaceae</taxon>
        <taxon>Aliikangiella</taxon>
    </lineage>
</organism>
<dbReference type="InterPro" id="IPR029063">
    <property type="entry name" value="SAM-dependent_MTases_sf"/>
</dbReference>